<evidence type="ECO:0000256" key="5">
    <source>
        <dbReference type="ARBA" id="ARBA00022729"/>
    </source>
</evidence>
<feature type="chain" id="PRO_5042150928" description="Cell wall hydroxyproline-rich glycoprotein" evidence="11">
    <location>
        <begin position="27"/>
        <end position="452"/>
    </location>
</feature>
<dbReference type="AlphaFoldDB" id="A0AAE1TH00"/>
<feature type="region of interest" description="Disordered" evidence="10">
    <location>
        <begin position="45"/>
        <end position="70"/>
    </location>
</feature>
<dbReference type="Proteomes" id="UP001293593">
    <property type="component" value="Unassembled WGS sequence"/>
</dbReference>
<evidence type="ECO:0000256" key="11">
    <source>
        <dbReference type="SAM" id="SignalP"/>
    </source>
</evidence>
<evidence type="ECO:0000256" key="10">
    <source>
        <dbReference type="SAM" id="MobiDB-lite"/>
    </source>
</evidence>
<keyword evidence="8" id="KW-0961">Cell wall biogenesis/degradation</keyword>
<dbReference type="Pfam" id="PF00560">
    <property type="entry name" value="LRR_1"/>
    <property type="match status" value="3"/>
</dbReference>
<dbReference type="PANTHER" id="PTHR32093">
    <property type="entry name" value="LEUCINE-RICH REPEAT EXTENSIN-LIKE PROTEIN 3-RELATED"/>
    <property type="match status" value="1"/>
</dbReference>
<evidence type="ECO:0000256" key="4">
    <source>
        <dbReference type="ARBA" id="ARBA00022614"/>
    </source>
</evidence>
<evidence type="ECO:0000256" key="8">
    <source>
        <dbReference type="ARBA" id="ARBA00023316"/>
    </source>
</evidence>
<evidence type="ECO:0000313" key="13">
    <source>
        <dbReference type="EMBL" id="KAK4284556.1"/>
    </source>
</evidence>
<evidence type="ECO:0000256" key="3">
    <source>
        <dbReference type="ARBA" id="ARBA00022525"/>
    </source>
</evidence>
<evidence type="ECO:0000256" key="9">
    <source>
        <dbReference type="ARBA" id="ARBA00041871"/>
    </source>
</evidence>
<feature type="domain" description="Leucine-rich repeat-containing N-terminal plant-type" evidence="12">
    <location>
        <begin position="87"/>
        <end position="121"/>
    </location>
</feature>
<dbReference type="Pfam" id="PF08263">
    <property type="entry name" value="LRRNT_2"/>
    <property type="match status" value="1"/>
</dbReference>
<keyword evidence="2" id="KW-0134">Cell wall</keyword>
<evidence type="ECO:0000256" key="6">
    <source>
        <dbReference type="ARBA" id="ARBA00022737"/>
    </source>
</evidence>
<keyword evidence="14" id="KW-1185">Reference proteome</keyword>
<dbReference type="Gene3D" id="3.80.10.10">
    <property type="entry name" value="Ribonuclease Inhibitor"/>
    <property type="match status" value="2"/>
</dbReference>
<reference evidence="13" key="1">
    <citation type="submission" date="2023-10" db="EMBL/GenBank/DDBJ databases">
        <title>Chromosome-level genome of the transformable northern wattle, Acacia crassicarpa.</title>
        <authorList>
            <person name="Massaro I."/>
            <person name="Sinha N.R."/>
            <person name="Poethig S."/>
            <person name="Leichty A.R."/>
        </authorList>
    </citation>
    <scope>NUCLEOTIDE SEQUENCE</scope>
    <source>
        <strain evidence="13">Acra3RX</strain>
        <tissue evidence="13">Leaf</tissue>
    </source>
</reference>
<dbReference type="InterPro" id="IPR001611">
    <property type="entry name" value="Leu-rich_rpt"/>
</dbReference>
<sequence length="452" mass="50154">MDTITFSFSVLSFLLLSSSFLHSSLSVFSAELPRSEREALQCIDGEAGDNAPAPSPDGGDNPPLTNCGYNPSPPPPLLSLRLLKARLVLLQFAATIDDPTGFTKNWKEDVSPCDFRGVRCDKYPNTEELAVSGIDFNQAGFSPRPGSILDLTLILGIPELTFFHVNSNNFTGSVPTEIIKYPFFFELDLSNNKLEGHFPWQVLFAVQLTFLDLRFNSLIGPVPPSLFFLDLDVIFINNNNFFGYLPWTFGFTRARYLTFANNKFIGPIPRSIGLASKTLTEVLFLGNQFSGCLPFEIGFLKNAVVFDVSKNSLTGPIPESFACLEKIRFLNLANNRFYGAVPESVCKLPGIQTDGNFSLAGNYFSKVGPECVKLIKSKVLDVSQNCIKDLPNQRSPEECEKFLSCLKPCPNARSLTYVPCKKYDYSKYVDTASSPPAPVTYEALKPTRHRLM</sequence>
<comment type="subcellular location">
    <subcellularLocation>
        <location evidence="1">Secreted</location>
        <location evidence="1">Cell wall</location>
    </subcellularLocation>
</comment>
<evidence type="ECO:0000256" key="2">
    <source>
        <dbReference type="ARBA" id="ARBA00022512"/>
    </source>
</evidence>
<keyword evidence="3" id="KW-0964">Secreted</keyword>
<dbReference type="PANTHER" id="PTHR32093:SF131">
    <property type="entry name" value="LEUCINE-RICH REPEAT-CONTAINING N-TERMINAL PLANT-TYPE DOMAIN-CONTAINING PROTEIN"/>
    <property type="match status" value="1"/>
</dbReference>
<feature type="signal peptide" evidence="11">
    <location>
        <begin position="1"/>
        <end position="26"/>
    </location>
</feature>
<proteinExistence type="predicted"/>
<dbReference type="InterPro" id="IPR032675">
    <property type="entry name" value="LRR_dom_sf"/>
</dbReference>
<evidence type="ECO:0000259" key="12">
    <source>
        <dbReference type="Pfam" id="PF08263"/>
    </source>
</evidence>
<keyword evidence="6" id="KW-0677">Repeat</keyword>
<protein>
    <recommendedName>
        <fullName evidence="9">Cell wall hydroxyproline-rich glycoprotein</fullName>
    </recommendedName>
</protein>
<accession>A0AAE1TH00</accession>
<evidence type="ECO:0000256" key="7">
    <source>
        <dbReference type="ARBA" id="ARBA00023278"/>
    </source>
</evidence>
<dbReference type="InterPro" id="IPR013210">
    <property type="entry name" value="LRR_N_plant-typ"/>
</dbReference>
<dbReference type="SUPFAM" id="SSF52058">
    <property type="entry name" value="L domain-like"/>
    <property type="match status" value="1"/>
</dbReference>
<keyword evidence="5 11" id="KW-0732">Signal</keyword>
<name>A0AAE1TH00_9FABA</name>
<keyword evidence="4" id="KW-0433">Leucine-rich repeat</keyword>
<comment type="caution">
    <text evidence="13">The sequence shown here is derived from an EMBL/GenBank/DDBJ whole genome shotgun (WGS) entry which is preliminary data.</text>
</comment>
<dbReference type="GO" id="GO:0071555">
    <property type="term" value="P:cell wall organization"/>
    <property type="evidence" value="ECO:0007669"/>
    <property type="project" value="UniProtKB-KW"/>
</dbReference>
<evidence type="ECO:0000256" key="1">
    <source>
        <dbReference type="ARBA" id="ARBA00004191"/>
    </source>
</evidence>
<organism evidence="13 14">
    <name type="scientific">Acacia crassicarpa</name>
    <name type="common">northern wattle</name>
    <dbReference type="NCBI Taxonomy" id="499986"/>
    <lineage>
        <taxon>Eukaryota</taxon>
        <taxon>Viridiplantae</taxon>
        <taxon>Streptophyta</taxon>
        <taxon>Embryophyta</taxon>
        <taxon>Tracheophyta</taxon>
        <taxon>Spermatophyta</taxon>
        <taxon>Magnoliopsida</taxon>
        <taxon>eudicotyledons</taxon>
        <taxon>Gunneridae</taxon>
        <taxon>Pentapetalae</taxon>
        <taxon>rosids</taxon>
        <taxon>fabids</taxon>
        <taxon>Fabales</taxon>
        <taxon>Fabaceae</taxon>
        <taxon>Caesalpinioideae</taxon>
        <taxon>mimosoid clade</taxon>
        <taxon>Acacieae</taxon>
        <taxon>Acacia</taxon>
    </lineage>
</organism>
<dbReference type="EMBL" id="JAWXYG010000001">
    <property type="protein sequence ID" value="KAK4284556.1"/>
    <property type="molecule type" value="Genomic_DNA"/>
</dbReference>
<evidence type="ECO:0000313" key="14">
    <source>
        <dbReference type="Proteomes" id="UP001293593"/>
    </source>
</evidence>
<keyword evidence="7" id="KW-0379">Hydroxylation</keyword>
<gene>
    <name evidence="13" type="ORF">QN277_001373</name>
</gene>
<dbReference type="InterPro" id="IPR051582">
    <property type="entry name" value="LRR_extensin-like_regulator"/>
</dbReference>